<evidence type="ECO:0000256" key="2">
    <source>
        <dbReference type="ARBA" id="ARBA00022559"/>
    </source>
</evidence>
<dbReference type="PIRSF" id="PIRSF000303">
    <property type="entry name" value="Glutathion_perox"/>
    <property type="match status" value="1"/>
</dbReference>
<evidence type="ECO:0000313" key="5">
    <source>
        <dbReference type="EMBL" id="MCG4609720.1"/>
    </source>
</evidence>
<sequence length="181" mass="21034">MNVYDFHVRQMNGKELDLSVYRGNVLLIVNTASKCGFTPQFEDLEKLFQKYRDHGFMVLGFPCNQFHEQDPESNDKIAEFCRYNYGVTFPMLAKTNVKGPQTEPLFRYLTNARGFSGFDPDHPLTEKLQEILSSEDPHYAENPEIKWNFTKFVIDREGEAAARYEPTASMREIESCIKELL</sequence>
<dbReference type="SUPFAM" id="SSF52833">
    <property type="entry name" value="Thioredoxin-like"/>
    <property type="match status" value="1"/>
</dbReference>
<dbReference type="InterPro" id="IPR036249">
    <property type="entry name" value="Thioredoxin-like_sf"/>
</dbReference>
<dbReference type="EMBL" id="JAKNHQ010000002">
    <property type="protein sequence ID" value="MCG4609720.1"/>
    <property type="molecule type" value="Genomic_DNA"/>
</dbReference>
<reference evidence="5 6" key="1">
    <citation type="submission" date="2022-01" db="EMBL/GenBank/DDBJ databases">
        <title>Collection of gut derived symbiotic bacterial strains cultured from healthy donors.</title>
        <authorList>
            <person name="Lin H."/>
            <person name="Kohout C."/>
            <person name="Waligurski E."/>
            <person name="Pamer E.G."/>
        </authorList>
    </citation>
    <scope>NUCLEOTIDE SEQUENCE [LARGE SCALE GENOMIC DNA]</scope>
    <source>
        <strain evidence="5 6">DFI.7.58</strain>
    </source>
</reference>
<dbReference type="GO" id="GO:0004601">
    <property type="term" value="F:peroxidase activity"/>
    <property type="evidence" value="ECO:0007669"/>
    <property type="project" value="UniProtKB-KW"/>
</dbReference>
<keyword evidence="2 4" id="KW-0575">Peroxidase</keyword>
<dbReference type="RefSeq" id="WP_191441558.1">
    <property type="nucleotide sequence ID" value="NZ_JAKNHQ010000002.1"/>
</dbReference>
<dbReference type="Gene3D" id="3.40.30.10">
    <property type="entry name" value="Glutaredoxin"/>
    <property type="match status" value="1"/>
</dbReference>
<keyword evidence="6" id="KW-1185">Reference proteome</keyword>
<evidence type="ECO:0000256" key="1">
    <source>
        <dbReference type="ARBA" id="ARBA00006926"/>
    </source>
</evidence>
<keyword evidence="3 4" id="KW-0560">Oxidoreductase</keyword>
<dbReference type="PANTHER" id="PTHR11592">
    <property type="entry name" value="GLUTATHIONE PEROXIDASE"/>
    <property type="match status" value="1"/>
</dbReference>
<dbReference type="InterPro" id="IPR029760">
    <property type="entry name" value="GPX_CS"/>
</dbReference>
<name>A0ABS9MFY0_9FIRM</name>
<organism evidence="5 6">
    <name type="scientific">Anaeromassilibacillus senegalensis</name>
    <dbReference type="NCBI Taxonomy" id="1673717"/>
    <lineage>
        <taxon>Bacteria</taxon>
        <taxon>Bacillati</taxon>
        <taxon>Bacillota</taxon>
        <taxon>Clostridia</taxon>
        <taxon>Eubacteriales</taxon>
        <taxon>Acutalibacteraceae</taxon>
        <taxon>Anaeromassilibacillus</taxon>
    </lineage>
</organism>
<dbReference type="InterPro" id="IPR029759">
    <property type="entry name" value="GPX_AS"/>
</dbReference>
<dbReference type="Proteomes" id="UP001298681">
    <property type="component" value="Unassembled WGS sequence"/>
</dbReference>
<dbReference type="PROSITE" id="PS00763">
    <property type="entry name" value="GLUTATHIONE_PEROXID_2"/>
    <property type="match status" value="1"/>
</dbReference>
<evidence type="ECO:0000256" key="4">
    <source>
        <dbReference type="RuleBase" id="RU000499"/>
    </source>
</evidence>
<comment type="similarity">
    <text evidence="1 4">Belongs to the glutathione peroxidase family.</text>
</comment>
<dbReference type="PROSITE" id="PS00460">
    <property type="entry name" value="GLUTATHIONE_PEROXID_1"/>
    <property type="match status" value="1"/>
</dbReference>
<dbReference type="Pfam" id="PF00255">
    <property type="entry name" value="GSHPx"/>
    <property type="match status" value="1"/>
</dbReference>
<evidence type="ECO:0000256" key="3">
    <source>
        <dbReference type="ARBA" id="ARBA00023002"/>
    </source>
</evidence>
<dbReference type="PROSITE" id="PS51355">
    <property type="entry name" value="GLUTATHIONE_PEROXID_3"/>
    <property type="match status" value="1"/>
</dbReference>
<protein>
    <recommendedName>
        <fullName evidence="4">Glutathione peroxidase</fullName>
    </recommendedName>
</protein>
<proteinExistence type="inferred from homology"/>
<gene>
    <name evidence="5" type="ORF">L0P57_02015</name>
</gene>
<dbReference type="PANTHER" id="PTHR11592:SF78">
    <property type="entry name" value="GLUTATHIONE PEROXIDASE"/>
    <property type="match status" value="1"/>
</dbReference>
<comment type="caution">
    <text evidence="5">The sequence shown here is derived from an EMBL/GenBank/DDBJ whole genome shotgun (WGS) entry which is preliminary data.</text>
</comment>
<dbReference type="CDD" id="cd00340">
    <property type="entry name" value="GSH_Peroxidase"/>
    <property type="match status" value="1"/>
</dbReference>
<dbReference type="InterPro" id="IPR000889">
    <property type="entry name" value="Glutathione_peroxidase"/>
</dbReference>
<accession>A0ABS9MFY0</accession>
<dbReference type="PRINTS" id="PR01011">
    <property type="entry name" value="GLUTPROXDASE"/>
</dbReference>
<evidence type="ECO:0000313" key="6">
    <source>
        <dbReference type="Proteomes" id="UP001298681"/>
    </source>
</evidence>